<name>A0A6C0CIN0_9ZZZZ</name>
<evidence type="ECO:0000313" key="1">
    <source>
        <dbReference type="EMBL" id="QHT03405.1"/>
    </source>
</evidence>
<accession>A0A6C0CIN0</accession>
<proteinExistence type="predicted"/>
<protein>
    <submittedName>
        <fullName evidence="1">Uncharacterized protein</fullName>
    </submittedName>
</protein>
<sequence>MSILRKPVLPGYASYGAVMSNETAPYAETKVVSPSVQKSSSSEILPIIVKNPPRAGELVAIPFDLAIDDAADLDASSDPDDN</sequence>
<reference evidence="1" key="1">
    <citation type="journal article" date="2020" name="Nature">
        <title>Giant virus diversity and host interactions through global metagenomics.</title>
        <authorList>
            <person name="Schulz F."/>
            <person name="Roux S."/>
            <person name="Paez-Espino D."/>
            <person name="Jungbluth S."/>
            <person name="Walsh D.A."/>
            <person name="Denef V.J."/>
            <person name="McMahon K.D."/>
            <person name="Konstantinidis K.T."/>
            <person name="Eloe-Fadrosh E.A."/>
            <person name="Kyrpides N.C."/>
            <person name="Woyke T."/>
        </authorList>
    </citation>
    <scope>NUCLEOTIDE SEQUENCE</scope>
    <source>
        <strain evidence="1">GVMAG-M-3300021079-18</strain>
    </source>
</reference>
<dbReference type="EMBL" id="MN739411">
    <property type="protein sequence ID" value="QHT03405.1"/>
    <property type="molecule type" value="Genomic_DNA"/>
</dbReference>
<dbReference type="AlphaFoldDB" id="A0A6C0CIN0"/>
<organism evidence="1">
    <name type="scientific">viral metagenome</name>
    <dbReference type="NCBI Taxonomy" id="1070528"/>
    <lineage>
        <taxon>unclassified sequences</taxon>
        <taxon>metagenomes</taxon>
        <taxon>organismal metagenomes</taxon>
    </lineage>
</organism>